<dbReference type="EMBL" id="MU069573">
    <property type="protein sequence ID" value="KAF5838592.1"/>
    <property type="molecule type" value="Genomic_DNA"/>
</dbReference>
<evidence type="ECO:0000256" key="2">
    <source>
        <dbReference type="ARBA" id="ARBA00022553"/>
    </source>
</evidence>
<sequence length="818" mass="87808">MQATSSISRTEGWKVPLHPDAHEGGGLACNDEVLLKEQREAVTEWIKSMGRQLFTGSFNLVSVPFPVRTFEPRSYLEKIADVWVYPRYLLEASNTSDPVQRMQLVMTWFVAGLHHIFGKWRKPFNPILGETWQASMSDGTSVFMEQISHHPPISAYHMEGPGHAYKFCGVSQPHVALVLKHYGFKSQAKGFRYIEFPDGSRIDMEFPGYYVKNVVYSSKPRAEMDGCATFMDAKNNLEGVINFGATPTMRRTDAVWGGIYQLDTPVASKSGQRHVMSTVLDNEEDNHVRSPRVSTRRQKEDLEDLEEYFESASETADWDTRELEDRDFDLSSWAAAAAADGASPPLSLPQLAHHTNGSTTATNAASGAARPEAGAFGGPGGLAAAAAAAAAAATSPRGAPPASSSPMSGSASQVSADFATVLPSSGPHASAPLPLENSSSSVQQQQQQQQPLPPAPKPRKRSHLSSIKKHLAQSLGASSSSKSSRRKSASTLGSTSEAAAAAPMQPEQDSPPSVSCSPHSASDLSRLFHRHGSSKSSNSKHRLGHQSSSTTRAAAPQAGVAAAAAEPVCNAAPKVSSTLHLLRTPSSSLADANALKPAAPPAPAPSTSGNAVLLPPQHCNHSLIVTEQLSTSSQQCITNAGRGGHAPEAQRSNPQHHSIDRAGEGQQGKGVTQVQLDPLHKAATLSAPLEEELSVAASKAEKKAHASRLKRLDPAFNTIAVHVKQEDEKPPGKLLAAVEGSWLSHFDVDGVRQWTLLSEPHDNWVGFDDALPSDSRFRADLQALLRGDLKAAQTQKELMEKRQRQDKKVREGRGESTQ</sequence>
<dbReference type="Proteomes" id="UP000815325">
    <property type="component" value="Unassembled WGS sequence"/>
</dbReference>
<feature type="compositionally biased region" description="Polar residues" evidence="4">
    <location>
        <begin position="507"/>
        <end position="523"/>
    </location>
</feature>
<dbReference type="PANTHER" id="PTHR10972">
    <property type="entry name" value="OXYSTEROL-BINDING PROTEIN-RELATED"/>
    <property type="match status" value="1"/>
</dbReference>
<feature type="region of interest" description="Disordered" evidence="4">
    <location>
        <begin position="637"/>
        <end position="672"/>
    </location>
</feature>
<feature type="region of interest" description="Disordered" evidence="4">
    <location>
        <begin position="279"/>
        <end position="322"/>
    </location>
</feature>
<keyword evidence="2" id="KW-0597">Phosphoprotein</keyword>
<keyword evidence="6" id="KW-1185">Reference proteome</keyword>
<feature type="compositionally biased region" description="Low complexity" evidence="4">
    <location>
        <begin position="438"/>
        <end position="450"/>
    </location>
</feature>
<feature type="compositionally biased region" description="Low complexity" evidence="4">
    <location>
        <begin position="489"/>
        <end position="502"/>
    </location>
</feature>
<feature type="region of interest" description="Disordered" evidence="4">
    <location>
        <begin position="795"/>
        <end position="818"/>
    </location>
</feature>
<proteinExistence type="inferred from homology"/>
<dbReference type="SUPFAM" id="SSF144000">
    <property type="entry name" value="Oxysterol-binding protein-like"/>
    <property type="match status" value="2"/>
</dbReference>
<feature type="region of interest" description="Disordered" evidence="4">
    <location>
        <begin position="341"/>
        <end position="372"/>
    </location>
</feature>
<feature type="region of interest" description="Disordered" evidence="4">
    <location>
        <begin position="592"/>
        <end position="613"/>
    </location>
</feature>
<comment type="similarity">
    <text evidence="1 3">Belongs to the OSBP family.</text>
</comment>
<dbReference type="InterPro" id="IPR037239">
    <property type="entry name" value="OSBP_sf"/>
</dbReference>
<comment type="caution">
    <text evidence="5">The sequence shown here is derived from an EMBL/GenBank/DDBJ whole genome shotgun (WGS) entry which is preliminary data.</text>
</comment>
<accession>A0ABQ7GVG9</accession>
<dbReference type="PANTHER" id="PTHR10972:SF205">
    <property type="entry name" value="OXYSTEROL-BINDING PROTEIN 1"/>
    <property type="match status" value="1"/>
</dbReference>
<evidence type="ECO:0008006" key="7">
    <source>
        <dbReference type="Google" id="ProtNLM"/>
    </source>
</evidence>
<dbReference type="PROSITE" id="PS01013">
    <property type="entry name" value="OSBP"/>
    <property type="match status" value="1"/>
</dbReference>
<dbReference type="Pfam" id="PF01237">
    <property type="entry name" value="Oxysterol_BP"/>
    <property type="match status" value="2"/>
</dbReference>
<organism evidence="5 6">
    <name type="scientific">Dunaliella salina</name>
    <name type="common">Green alga</name>
    <name type="synonym">Protococcus salinus</name>
    <dbReference type="NCBI Taxonomy" id="3046"/>
    <lineage>
        <taxon>Eukaryota</taxon>
        <taxon>Viridiplantae</taxon>
        <taxon>Chlorophyta</taxon>
        <taxon>core chlorophytes</taxon>
        <taxon>Chlorophyceae</taxon>
        <taxon>CS clade</taxon>
        <taxon>Chlamydomonadales</taxon>
        <taxon>Dunaliellaceae</taxon>
        <taxon>Dunaliella</taxon>
    </lineage>
</organism>
<evidence type="ECO:0000313" key="6">
    <source>
        <dbReference type="Proteomes" id="UP000815325"/>
    </source>
</evidence>
<evidence type="ECO:0000313" key="5">
    <source>
        <dbReference type="EMBL" id="KAF5838592.1"/>
    </source>
</evidence>
<evidence type="ECO:0000256" key="3">
    <source>
        <dbReference type="RuleBase" id="RU003844"/>
    </source>
</evidence>
<evidence type="ECO:0000256" key="1">
    <source>
        <dbReference type="ARBA" id="ARBA00008842"/>
    </source>
</evidence>
<feature type="compositionally biased region" description="Basic and acidic residues" evidence="4">
    <location>
        <begin position="797"/>
        <end position="818"/>
    </location>
</feature>
<feature type="region of interest" description="Disordered" evidence="4">
    <location>
        <begin position="395"/>
        <end position="558"/>
    </location>
</feature>
<dbReference type="Gene3D" id="2.40.160.120">
    <property type="match status" value="1"/>
</dbReference>
<name>A0ABQ7GVG9_DUNSA</name>
<reference evidence="5" key="1">
    <citation type="submission" date="2017-08" db="EMBL/GenBank/DDBJ databases">
        <authorList>
            <person name="Polle J.E."/>
            <person name="Barry K."/>
            <person name="Cushman J."/>
            <person name="Schmutz J."/>
            <person name="Tran D."/>
            <person name="Hathwaick L.T."/>
            <person name="Yim W.C."/>
            <person name="Jenkins J."/>
            <person name="Mckie-Krisberg Z.M."/>
            <person name="Prochnik S."/>
            <person name="Lindquist E."/>
            <person name="Dockter R.B."/>
            <person name="Adam C."/>
            <person name="Molina H."/>
            <person name="Bunkerborg J."/>
            <person name="Jin E."/>
            <person name="Buchheim M."/>
            <person name="Magnuson J."/>
        </authorList>
    </citation>
    <scope>NUCLEOTIDE SEQUENCE</scope>
    <source>
        <strain evidence="5">CCAP 19/18</strain>
    </source>
</reference>
<feature type="compositionally biased region" description="Low complexity" evidence="4">
    <location>
        <begin position="395"/>
        <end position="416"/>
    </location>
</feature>
<protein>
    <recommendedName>
        <fullName evidence="7">Oxysterol-binding protein</fullName>
    </recommendedName>
</protein>
<gene>
    <name evidence="5" type="ORF">DUNSADRAFT_2576</name>
</gene>
<evidence type="ECO:0000256" key="4">
    <source>
        <dbReference type="SAM" id="MobiDB-lite"/>
    </source>
</evidence>
<dbReference type="InterPro" id="IPR000648">
    <property type="entry name" value="Oxysterol-bd"/>
</dbReference>
<feature type="compositionally biased region" description="Basic residues" evidence="4">
    <location>
        <begin position="457"/>
        <end position="471"/>
    </location>
</feature>
<dbReference type="InterPro" id="IPR018494">
    <property type="entry name" value="Oxysterol-bd_CS"/>
</dbReference>
<feature type="compositionally biased region" description="Basic residues" evidence="4">
    <location>
        <begin position="527"/>
        <end position="544"/>
    </location>
</feature>